<dbReference type="RefSeq" id="WP_090336175.1">
    <property type="nucleotide sequence ID" value="NZ_FNXY01000004.1"/>
</dbReference>
<protein>
    <submittedName>
        <fullName evidence="1">Uncharacterized protein</fullName>
    </submittedName>
</protein>
<gene>
    <name evidence="1" type="ORF">SAMN04487995_3023</name>
</gene>
<name>A0A1H6VBI5_9BACT</name>
<organism evidence="1 2">
    <name type="scientific">Dyadobacter koreensis</name>
    <dbReference type="NCBI Taxonomy" id="408657"/>
    <lineage>
        <taxon>Bacteria</taxon>
        <taxon>Pseudomonadati</taxon>
        <taxon>Bacteroidota</taxon>
        <taxon>Cytophagia</taxon>
        <taxon>Cytophagales</taxon>
        <taxon>Spirosomataceae</taxon>
        <taxon>Dyadobacter</taxon>
    </lineage>
</organism>
<keyword evidence="2" id="KW-1185">Reference proteome</keyword>
<dbReference type="STRING" id="408657.SAMN04487995_3023"/>
<sequence length="260" mass="30566">MKVTYLLLFLICINHSFGQSLQEQELALLKNIKRADYWFQKIHENSKVNAFDSLDKENNSFKKKLLKLTQSNPLSIDYPFSKLEGVTIVTSPDKKFRIYSWDLQTGGSMHFYDNIFQYKDKNKVFADSPRYVHEEGETGAWIFEVFEVNINGKNAYMAVYNIIESGRISYQKIKAFNIENQQLNPKFQLFKTGSGTLNEIDYEFDFISVADRPERPVKLIRYSPATKILKIPVVSETGKVTRKFIYYQFTGRYFEYKYTK</sequence>
<evidence type="ECO:0000313" key="2">
    <source>
        <dbReference type="Proteomes" id="UP000199532"/>
    </source>
</evidence>
<evidence type="ECO:0000313" key="1">
    <source>
        <dbReference type="EMBL" id="SEJ01196.1"/>
    </source>
</evidence>
<dbReference type="AlphaFoldDB" id="A0A1H6VBI5"/>
<proteinExistence type="predicted"/>
<reference evidence="1 2" key="1">
    <citation type="submission" date="2016-10" db="EMBL/GenBank/DDBJ databases">
        <authorList>
            <person name="de Groot N.N."/>
        </authorList>
    </citation>
    <scope>NUCLEOTIDE SEQUENCE [LARGE SCALE GENOMIC DNA]</scope>
    <source>
        <strain evidence="1 2">DSM 19938</strain>
    </source>
</reference>
<dbReference type="OrthoDB" id="877719at2"/>
<accession>A0A1H6VBI5</accession>
<dbReference type="Proteomes" id="UP000199532">
    <property type="component" value="Unassembled WGS sequence"/>
</dbReference>
<dbReference type="EMBL" id="FNXY01000004">
    <property type="protein sequence ID" value="SEJ01196.1"/>
    <property type="molecule type" value="Genomic_DNA"/>
</dbReference>